<keyword evidence="2" id="KW-1185">Reference proteome</keyword>
<comment type="caution">
    <text evidence="1">The sequence shown here is derived from an EMBL/GenBank/DDBJ whole genome shotgun (WGS) entry which is preliminary data.</text>
</comment>
<reference evidence="1" key="1">
    <citation type="submission" date="2021-06" db="EMBL/GenBank/DDBJ databases">
        <authorList>
            <person name="Kallberg Y."/>
            <person name="Tangrot J."/>
            <person name="Rosling A."/>
        </authorList>
    </citation>
    <scope>NUCLEOTIDE SEQUENCE</scope>
    <source>
        <strain evidence="1">28 12/20/2015</strain>
    </source>
</reference>
<dbReference type="EMBL" id="CAJVPW010024329">
    <property type="protein sequence ID" value="CAG8704588.1"/>
    <property type="molecule type" value="Genomic_DNA"/>
</dbReference>
<accession>A0ACA9PFN7</accession>
<protein>
    <submittedName>
        <fullName evidence="1">8389_t:CDS:1</fullName>
    </submittedName>
</protein>
<organism evidence="1 2">
    <name type="scientific">Cetraspora pellucida</name>
    <dbReference type="NCBI Taxonomy" id="1433469"/>
    <lineage>
        <taxon>Eukaryota</taxon>
        <taxon>Fungi</taxon>
        <taxon>Fungi incertae sedis</taxon>
        <taxon>Mucoromycota</taxon>
        <taxon>Glomeromycotina</taxon>
        <taxon>Glomeromycetes</taxon>
        <taxon>Diversisporales</taxon>
        <taxon>Gigasporaceae</taxon>
        <taxon>Cetraspora</taxon>
    </lineage>
</organism>
<evidence type="ECO:0000313" key="2">
    <source>
        <dbReference type="Proteomes" id="UP000789366"/>
    </source>
</evidence>
<dbReference type="Proteomes" id="UP000789366">
    <property type="component" value="Unassembled WGS sequence"/>
</dbReference>
<evidence type="ECO:0000313" key="1">
    <source>
        <dbReference type="EMBL" id="CAG8704588.1"/>
    </source>
</evidence>
<sequence>SEKLSERIRSMFFASILRQDISFFDDDDNSVGVLTSHLSLDVTHISSLTGVALGNLIQITVLIISSITVSLIIGWKLTLVCLCAIPLMVGSGSLRVRMLNNFQQKTKKAYEYSAQIACEGAANIRTVAALTRENTLWEKYHNLLDEPTRQGFKNAYLASIPFAFANCINFLLSALAFWYGSKLFVDNEYDIKKVYTIYIAIVVGSSFTGRYFVYAPDIAKAKSASATIISILERVPKIDTWKNSEKFVHVKGHLKFSNVHFYYLTRPNAPVLRGLNFEVKPGQYAALVGPSGCGKSTIISLIERFYEVTDGTITIDEMDIAKMNVNNLREHIALVSQEPTLYDMTIKENLLLGCLPEQNVTQNDLEKVCREANIHEFIIELPNGYDTRVGAKGVQLSGGQKQRIAIARALIRNPKILLLDEATSALDSESEKVVQKALDAAAHGRTTIAIAHRLSTIQHADIIFVIKDGKIHERGTHQELLRQQGIYYTMIQNQDLGESNL</sequence>
<feature type="non-terminal residue" evidence="1">
    <location>
        <position position="1"/>
    </location>
</feature>
<gene>
    <name evidence="1" type="ORF">SPELUC_LOCUS11453</name>
</gene>
<name>A0ACA9PFN7_9GLOM</name>
<proteinExistence type="predicted"/>